<dbReference type="InterPro" id="IPR003786">
    <property type="entry name" value="FdhD"/>
</dbReference>
<dbReference type="EMBL" id="RAUE01000004">
    <property type="protein sequence ID" value="MBA0309964.1"/>
    <property type="molecule type" value="Genomic_DNA"/>
</dbReference>
<dbReference type="HAMAP" id="MF_00187">
    <property type="entry name" value="FdhD"/>
    <property type="match status" value="1"/>
</dbReference>
<dbReference type="Gene3D" id="3.40.140.10">
    <property type="entry name" value="Cytidine Deaminase, domain 2"/>
    <property type="match status" value="1"/>
</dbReference>
<evidence type="ECO:0000256" key="3">
    <source>
        <dbReference type="HAMAP-Rule" id="MF_00187"/>
    </source>
</evidence>
<keyword evidence="1 3" id="KW-0963">Cytoplasm</keyword>
<dbReference type="NCBIfam" id="TIGR00129">
    <property type="entry name" value="fdhD_narQ"/>
    <property type="match status" value="1"/>
</dbReference>
<sequence>MQAPSPVPANEPCGIAYRRTLRWRGGERGSIMDSVAEEVPVAMLYNDSPFSVMMASPTDLEDFALGFSMTEGTISDPSQLLRIEVRPSLEGIELAMEVTDSAPIVSMPNDATRNLPGRSGCGLCGASRLEQVLRMPLPIDRPTTYSALALRVALSSLKGLQPMNEAAGSTHAAAWVLPDGAIEVVREDVGRHNALDKLIGAMRRSSTSTNEGLVLLSSRASYEMVSKAAYAGMAIVAAVSAPTALAIDLAKAAGICLVGFARSDGFNIYSHPQRLLDLEAAHLAAV</sequence>
<dbReference type="GO" id="GO:0016783">
    <property type="term" value="F:sulfurtransferase activity"/>
    <property type="evidence" value="ECO:0007669"/>
    <property type="project" value="InterPro"/>
</dbReference>
<dbReference type="PIRSF" id="PIRSF015626">
    <property type="entry name" value="FdhD"/>
    <property type="match status" value="1"/>
</dbReference>
<dbReference type="GO" id="GO:0097163">
    <property type="term" value="F:sulfur carrier activity"/>
    <property type="evidence" value="ECO:0007669"/>
    <property type="project" value="UniProtKB-UniRule"/>
</dbReference>
<feature type="active site" description="Cysteine persulfide intermediate" evidence="3">
    <location>
        <position position="121"/>
    </location>
</feature>
<dbReference type="GO" id="GO:0005737">
    <property type="term" value="C:cytoplasm"/>
    <property type="evidence" value="ECO:0007669"/>
    <property type="project" value="UniProtKB-SubCell"/>
</dbReference>
<accession>A0A2J0T1N7</accession>
<proteinExistence type="inferred from homology"/>
<dbReference type="GO" id="GO:0006777">
    <property type="term" value="P:Mo-molybdopterin cofactor biosynthetic process"/>
    <property type="evidence" value="ECO:0007669"/>
    <property type="project" value="UniProtKB-UniRule"/>
</dbReference>
<keyword evidence="2 3" id="KW-0501">Molybdenum cofactor biosynthesis</keyword>
<evidence type="ECO:0000256" key="1">
    <source>
        <dbReference type="ARBA" id="ARBA00022490"/>
    </source>
</evidence>
<dbReference type="Gene3D" id="3.10.20.10">
    <property type="match status" value="1"/>
</dbReference>
<dbReference type="RefSeq" id="WP_026070516.1">
    <property type="nucleotide sequence ID" value="NZ_CP088241.1"/>
</dbReference>
<dbReference type="SUPFAM" id="SSF53927">
    <property type="entry name" value="Cytidine deaminase-like"/>
    <property type="match status" value="1"/>
</dbReference>
<comment type="caution">
    <text evidence="4">The sequence shown here is derived from an EMBL/GenBank/DDBJ whole genome shotgun (WGS) entry which is preliminary data.</text>
</comment>
<dbReference type="PANTHER" id="PTHR30592:SF1">
    <property type="entry name" value="SULFUR CARRIER PROTEIN FDHD"/>
    <property type="match status" value="1"/>
</dbReference>
<dbReference type="PANTHER" id="PTHR30592">
    <property type="entry name" value="FORMATE DEHYDROGENASE"/>
    <property type="match status" value="1"/>
</dbReference>
<organism evidence="4 5">
    <name type="scientific">Stenotrophomonas maltophilia</name>
    <name type="common">Pseudomonas maltophilia</name>
    <name type="synonym">Xanthomonas maltophilia</name>
    <dbReference type="NCBI Taxonomy" id="40324"/>
    <lineage>
        <taxon>Bacteria</taxon>
        <taxon>Pseudomonadati</taxon>
        <taxon>Pseudomonadota</taxon>
        <taxon>Gammaproteobacteria</taxon>
        <taxon>Lysobacterales</taxon>
        <taxon>Lysobacteraceae</taxon>
        <taxon>Stenotrophomonas</taxon>
        <taxon>Stenotrophomonas maltophilia group</taxon>
    </lineage>
</organism>
<comment type="subcellular location">
    <subcellularLocation>
        <location evidence="3">Cytoplasm</location>
    </subcellularLocation>
</comment>
<dbReference type="Pfam" id="PF02634">
    <property type="entry name" value="FdhD-NarQ"/>
    <property type="match status" value="1"/>
</dbReference>
<dbReference type="OrthoDB" id="3197277at2"/>
<dbReference type="InterPro" id="IPR016193">
    <property type="entry name" value="Cytidine_deaminase-like"/>
</dbReference>
<reference evidence="4" key="2">
    <citation type="journal article" date="2020" name="Front. Microbiol.">
        <title>Genetic Variants of the DSF Quorum Sensing System in Stenotrophomonas maltophilia Influence Virulence and Resistance Phenotypes Among Genotypically Diverse Clinical Isolates.</title>
        <authorList>
            <person name="Yero D."/>
            <person name="Huedo P."/>
            <person name="Conchillo-Sole O."/>
            <person name="Martinez-Servat S."/>
            <person name="Mamat U."/>
            <person name="Coves X."/>
            <person name="Llanas F."/>
            <person name="Roca I."/>
            <person name="Vila J."/>
            <person name="Schaible U.E."/>
            <person name="Daura X."/>
            <person name="Gibert I."/>
        </authorList>
    </citation>
    <scope>NUCLEOTIDE SEQUENCE</scope>
    <source>
        <strain evidence="4">OG156</strain>
    </source>
</reference>
<comment type="similarity">
    <text evidence="3">Belongs to the FdhD family.</text>
</comment>
<gene>
    <name evidence="3 4" type="primary">fdhD</name>
    <name evidence="4" type="ORF">D7Y33_02875</name>
</gene>
<comment type="function">
    <text evidence="3">Required for formate dehydrogenase (FDH) activity. Acts as a sulfur carrier protein that transfers sulfur from IscS to the molybdenum cofactor prior to its insertion into FDH.</text>
</comment>
<name>A0A2J0T1N7_STEMA</name>
<dbReference type="AlphaFoldDB" id="A0A2J0T1N7"/>
<protein>
    <recommendedName>
        <fullName evidence="3">Sulfur carrier protein FdhD</fullName>
    </recommendedName>
</protein>
<evidence type="ECO:0000313" key="5">
    <source>
        <dbReference type="Proteomes" id="UP000822271"/>
    </source>
</evidence>
<comment type="caution">
    <text evidence="3">Lacks conserved residue(s) required for the propagation of feature annotation.</text>
</comment>
<dbReference type="Proteomes" id="UP000822271">
    <property type="component" value="Unassembled WGS sequence"/>
</dbReference>
<evidence type="ECO:0000256" key="2">
    <source>
        <dbReference type="ARBA" id="ARBA00023150"/>
    </source>
</evidence>
<reference evidence="4" key="1">
    <citation type="submission" date="2018-09" db="EMBL/GenBank/DDBJ databases">
        <authorList>
            <person name="Groschel M."/>
            <person name="Kohl T."/>
            <person name="Conchillo-Sole O."/>
            <person name="Mamat U."/>
            <person name="Yero D."/>
            <person name="Niemann S."/>
            <person name="Daura X."/>
            <person name="Gibert I."/>
        </authorList>
    </citation>
    <scope>NUCLEOTIDE SEQUENCE</scope>
    <source>
        <strain evidence="4">OG156</strain>
    </source>
</reference>
<evidence type="ECO:0000313" key="4">
    <source>
        <dbReference type="EMBL" id="MBA0309964.1"/>
    </source>
</evidence>